<evidence type="ECO:0000313" key="13">
    <source>
        <dbReference type="EMBL" id="KAG6921519.1"/>
    </source>
</evidence>
<comment type="function">
    <text evidence="8">Component of the transcription factor SL1/TIF-IB complex, which is involved in the assembly of the PIC (preinitiation complex) during RNA polymerase I-dependent transcription. The rate of PIC formation probably is primarily dependent on the rate of association of SL1/TIF-IB with the rDNA promoter. SL1/TIF-IB is involved in stabilization of nucleolar transcription factor 1/UBTF on rDNA. Formation of SL1/TIF-IB excludes the association of TBP with TFIID subunits.</text>
</comment>
<evidence type="ECO:0000256" key="10">
    <source>
        <dbReference type="ARBA" id="ARBA00030353"/>
    </source>
</evidence>
<keyword evidence="3" id="KW-0597">Phosphoprotein</keyword>
<comment type="subcellular location">
    <subcellularLocation>
        <location evidence="1">Nucleus</location>
    </subcellularLocation>
</comment>
<sequence>MTDTDEAKTSAFVHFGDSQDLIYTLQEQQSNVHELVTARNLCLGSAQKDYICEKSSQESYTSGRSSKLFTHLTTVPTNALLDDGDSEIDLSDSTGSLFQPECNITLSAGSSTRHLAKSLANTLDRDTSTDSLTDSSPDPGSPFMLAKSPGLSKSALNLKASFDYRLRRKYRRQAHQRCKEKPKEREKRYKSTGKPRGRPRLTAPKEEQKKRLLDRGFQFPFVEKEYGRKHLPMKMIFEYEQAALKGYFQYIKMLKYEEHLKKALTNLNANEDLENECMEMRKHKYLDDEGPISPIQETNEDHNLDPDQEEFGAAIVENSCFILSSKLPSKKKSKTKAKLIRENEDEEEEHACDRPGPVEEILHSSEN</sequence>
<evidence type="ECO:0000256" key="2">
    <source>
        <dbReference type="ARBA" id="ARBA00018992"/>
    </source>
</evidence>
<keyword evidence="14" id="KW-1185">Reference proteome</keyword>
<evidence type="ECO:0000256" key="7">
    <source>
        <dbReference type="ARBA" id="ARBA00023242"/>
    </source>
</evidence>
<dbReference type="EMBL" id="JAHGAV010001992">
    <property type="protein sequence ID" value="KAG6921519.1"/>
    <property type="molecule type" value="Genomic_DNA"/>
</dbReference>
<keyword evidence="7" id="KW-0539">Nucleus</keyword>
<feature type="region of interest" description="Disordered" evidence="12">
    <location>
        <begin position="328"/>
        <end position="367"/>
    </location>
</feature>
<evidence type="ECO:0000256" key="5">
    <source>
        <dbReference type="ARBA" id="ARBA00023125"/>
    </source>
</evidence>
<dbReference type="PANTHER" id="PTHR14562">
    <property type="entry name" value="TATA BOX-BINDING PROTEIN ASSOCIATED FACTOR RNA POLYMERASE I SUBUNIT D"/>
    <property type="match status" value="1"/>
</dbReference>
<dbReference type="GO" id="GO:0005654">
    <property type="term" value="C:nucleoplasm"/>
    <property type="evidence" value="ECO:0007669"/>
    <property type="project" value="TreeGrafter"/>
</dbReference>
<keyword evidence="6" id="KW-0804">Transcription</keyword>
<evidence type="ECO:0000256" key="6">
    <source>
        <dbReference type="ARBA" id="ARBA00023163"/>
    </source>
</evidence>
<dbReference type="InterPro" id="IPR027976">
    <property type="entry name" value="TAF1D"/>
</dbReference>
<feature type="region of interest" description="Disordered" evidence="12">
    <location>
        <begin position="125"/>
        <end position="148"/>
    </location>
</feature>
<dbReference type="PANTHER" id="PTHR14562:SF3">
    <property type="entry name" value="TATA BOX-BINDING PROTEIN-ASSOCIATED FACTOR RNA POLYMERASE I SUBUNIT D"/>
    <property type="match status" value="1"/>
</dbReference>
<gene>
    <name evidence="13" type="primary">TAF1D</name>
    <name evidence="13" type="ORF">G0U57_006891</name>
</gene>
<dbReference type="AlphaFoldDB" id="A0A8T1RXM5"/>
<evidence type="ECO:0000313" key="14">
    <source>
        <dbReference type="Proteomes" id="UP000765507"/>
    </source>
</evidence>
<evidence type="ECO:0000256" key="4">
    <source>
        <dbReference type="ARBA" id="ARBA00023015"/>
    </source>
</evidence>
<feature type="region of interest" description="Disordered" evidence="12">
    <location>
        <begin position="172"/>
        <end position="209"/>
    </location>
</feature>
<evidence type="ECO:0000256" key="11">
    <source>
        <dbReference type="ARBA" id="ARBA00032499"/>
    </source>
</evidence>
<dbReference type="Pfam" id="PF15333">
    <property type="entry name" value="TAF1D"/>
    <property type="match status" value="1"/>
</dbReference>
<feature type="compositionally biased region" description="Basic and acidic residues" evidence="12">
    <location>
        <begin position="351"/>
        <end position="367"/>
    </location>
</feature>
<evidence type="ECO:0000256" key="9">
    <source>
        <dbReference type="ARBA" id="ARBA00025940"/>
    </source>
</evidence>
<accession>A0A8T1RXM5</accession>
<comment type="subunit">
    <text evidence="9">Component of the transcription factor SL1/TIF-IB complex, composed of TBP and at least TAF1A, TAF1B, TAF1C and TAF1D. Interacts with UBTF.</text>
</comment>
<dbReference type="Proteomes" id="UP000765507">
    <property type="component" value="Unassembled WGS sequence"/>
</dbReference>
<protein>
    <recommendedName>
        <fullName evidence="2">TATA box-binding protein-associated factor RNA polymerase I subunit D</fullName>
    </recommendedName>
    <alternativeName>
        <fullName evidence="11">TATA box-binding protein-associated factor 1D</fullName>
    </alternativeName>
    <alternativeName>
        <fullName evidence="10">Transcription initiation factor SL1/TIF-IB subunit D</fullName>
    </alternativeName>
</protein>
<dbReference type="GO" id="GO:0005668">
    <property type="term" value="C:RNA polymerase transcription factor SL1 complex"/>
    <property type="evidence" value="ECO:0007669"/>
    <property type="project" value="InterPro"/>
</dbReference>
<name>A0A8T1RXM5_CHESE</name>
<comment type="caution">
    <text evidence="13">The sequence shown here is derived from an EMBL/GenBank/DDBJ whole genome shotgun (WGS) entry which is preliminary data.</text>
</comment>
<evidence type="ECO:0000256" key="3">
    <source>
        <dbReference type="ARBA" id="ARBA00022553"/>
    </source>
</evidence>
<dbReference type="GO" id="GO:0003677">
    <property type="term" value="F:DNA binding"/>
    <property type="evidence" value="ECO:0007669"/>
    <property type="project" value="UniProtKB-KW"/>
</dbReference>
<evidence type="ECO:0000256" key="8">
    <source>
        <dbReference type="ARBA" id="ARBA00025110"/>
    </source>
</evidence>
<feature type="compositionally biased region" description="Basic and acidic residues" evidence="12">
    <location>
        <begin position="177"/>
        <end position="189"/>
    </location>
</feature>
<keyword evidence="4" id="KW-0805">Transcription regulation</keyword>
<evidence type="ECO:0000256" key="12">
    <source>
        <dbReference type="SAM" id="MobiDB-lite"/>
    </source>
</evidence>
<dbReference type="GO" id="GO:0006355">
    <property type="term" value="P:regulation of DNA-templated transcription"/>
    <property type="evidence" value="ECO:0007669"/>
    <property type="project" value="InterPro"/>
</dbReference>
<keyword evidence="5" id="KW-0238">DNA-binding</keyword>
<organism evidence="13 14">
    <name type="scientific">Chelydra serpentina</name>
    <name type="common">Snapping turtle</name>
    <name type="synonym">Testudo serpentina</name>
    <dbReference type="NCBI Taxonomy" id="8475"/>
    <lineage>
        <taxon>Eukaryota</taxon>
        <taxon>Metazoa</taxon>
        <taxon>Chordata</taxon>
        <taxon>Craniata</taxon>
        <taxon>Vertebrata</taxon>
        <taxon>Euteleostomi</taxon>
        <taxon>Archelosauria</taxon>
        <taxon>Testudinata</taxon>
        <taxon>Testudines</taxon>
        <taxon>Cryptodira</taxon>
        <taxon>Durocryptodira</taxon>
        <taxon>Americhelydia</taxon>
        <taxon>Chelydroidea</taxon>
        <taxon>Chelydridae</taxon>
        <taxon>Chelydra</taxon>
    </lineage>
</organism>
<feature type="compositionally biased region" description="Basic residues" evidence="12">
    <location>
        <begin position="190"/>
        <end position="199"/>
    </location>
</feature>
<evidence type="ECO:0000256" key="1">
    <source>
        <dbReference type="ARBA" id="ARBA00004123"/>
    </source>
</evidence>
<proteinExistence type="predicted"/>
<reference evidence="13 14" key="1">
    <citation type="journal article" date="2020" name="G3 (Bethesda)">
        <title>Draft Genome of the Common Snapping Turtle, Chelydra serpentina, a Model for Phenotypic Plasticity in Reptiles.</title>
        <authorList>
            <person name="Das D."/>
            <person name="Singh S.K."/>
            <person name="Bierstedt J."/>
            <person name="Erickson A."/>
            <person name="Galli G.L.J."/>
            <person name="Crossley D.A. 2nd"/>
            <person name="Rhen T."/>
        </authorList>
    </citation>
    <scope>NUCLEOTIDE SEQUENCE [LARGE SCALE GENOMIC DNA]</scope>
    <source>
        <strain evidence="13">KW</strain>
    </source>
</reference>
<dbReference type="OrthoDB" id="9950926at2759"/>
<feature type="compositionally biased region" description="Basic residues" evidence="12">
    <location>
        <begin position="328"/>
        <end position="338"/>
    </location>
</feature>